<dbReference type="EMBL" id="CAJOBA010037621">
    <property type="protein sequence ID" value="CAF4045570.1"/>
    <property type="molecule type" value="Genomic_DNA"/>
</dbReference>
<dbReference type="GO" id="GO:0005109">
    <property type="term" value="F:frizzled binding"/>
    <property type="evidence" value="ECO:0007669"/>
    <property type="project" value="TreeGrafter"/>
</dbReference>
<evidence type="ECO:0000256" key="7">
    <source>
        <dbReference type="ARBA" id="ARBA00023157"/>
    </source>
</evidence>
<keyword evidence="5" id="KW-0272">Extracellular matrix</keyword>
<evidence type="ECO:0000313" key="13">
    <source>
        <dbReference type="EMBL" id="CAF1237916.1"/>
    </source>
</evidence>
<dbReference type="GO" id="GO:0030182">
    <property type="term" value="P:neuron differentiation"/>
    <property type="evidence" value="ECO:0007669"/>
    <property type="project" value="TreeGrafter"/>
</dbReference>
<name>A0A814MEA1_9BILA</name>
<proteinExistence type="inferred from homology"/>
<evidence type="ECO:0000256" key="2">
    <source>
        <dbReference type="ARBA" id="ARBA00005683"/>
    </source>
</evidence>
<evidence type="ECO:0000256" key="1">
    <source>
        <dbReference type="ARBA" id="ARBA00004498"/>
    </source>
</evidence>
<dbReference type="PANTHER" id="PTHR12027:SF77">
    <property type="entry name" value="PROTEIN WNT-5"/>
    <property type="match status" value="1"/>
</dbReference>
<evidence type="ECO:0000256" key="11">
    <source>
        <dbReference type="SAM" id="Phobius"/>
    </source>
</evidence>
<reference evidence="12" key="1">
    <citation type="submission" date="2021-02" db="EMBL/GenBank/DDBJ databases">
        <authorList>
            <person name="Nowell W R."/>
        </authorList>
    </citation>
    <scope>NUCLEOTIDE SEQUENCE</scope>
</reference>
<dbReference type="GO" id="GO:0045165">
    <property type="term" value="P:cell fate commitment"/>
    <property type="evidence" value="ECO:0007669"/>
    <property type="project" value="TreeGrafter"/>
</dbReference>
<dbReference type="InterPro" id="IPR043158">
    <property type="entry name" value="Wnt_C"/>
</dbReference>
<keyword evidence="11" id="KW-1133">Transmembrane helix</keyword>
<keyword evidence="4" id="KW-0964">Secreted</keyword>
<evidence type="ECO:0000256" key="4">
    <source>
        <dbReference type="ARBA" id="ARBA00022525"/>
    </source>
</evidence>
<comment type="similarity">
    <text evidence="2 10">Belongs to the Wnt family.</text>
</comment>
<evidence type="ECO:0000256" key="9">
    <source>
        <dbReference type="ARBA" id="ARBA00023288"/>
    </source>
</evidence>
<evidence type="ECO:0000256" key="5">
    <source>
        <dbReference type="ARBA" id="ARBA00022530"/>
    </source>
</evidence>
<dbReference type="SMART" id="SM00097">
    <property type="entry name" value="WNT1"/>
    <property type="match status" value="1"/>
</dbReference>
<organism evidence="12 16">
    <name type="scientific">Didymodactylos carnosus</name>
    <dbReference type="NCBI Taxonomy" id="1234261"/>
    <lineage>
        <taxon>Eukaryota</taxon>
        <taxon>Metazoa</taxon>
        <taxon>Spiralia</taxon>
        <taxon>Gnathifera</taxon>
        <taxon>Rotifera</taxon>
        <taxon>Eurotatoria</taxon>
        <taxon>Bdelloidea</taxon>
        <taxon>Philodinida</taxon>
        <taxon>Philodinidae</taxon>
        <taxon>Didymodactylos</taxon>
    </lineage>
</organism>
<dbReference type="Gene3D" id="3.30.2460.20">
    <property type="match status" value="1"/>
</dbReference>
<keyword evidence="9" id="KW-0449">Lipoprotein</keyword>
<dbReference type="PANTHER" id="PTHR12027">
    <property type="entry name" value="WNT RELATED"/>
    <property type="match status" value="1"/>
</dbReference>
<dbReference type="InterPro" id="IPR005817">
    <property type="entry name" value="Wnt"/>
</dbReference>
<sequence>MKLIRSIIYCLTFVQYAHLIAPLWWDIGLQQQQKSSISSNPYFNLDQQQQQITEFLDDPSQYCSSLTGLSTGQKQICLLHADHMPIVSQGTAKGIQECQFQFQDRHWNCSIVHDGTVFGGVLKQANRETAFANAISSAGVTYAVSRACKQGLLKSCTCSRTSRPKNLPRDWSWGGCGDNVDYGYRFSRDFVDTPENEIKLDILPISPILVDTINNTLTLNDYSIINDHSLLKKRREMNRRKVRRQMNLHNNEAGRRAVYRLTRVVCKCHGVSGSCSLRTCYQQLPTFREIGLFLKEKYDSAVEVRFSGHGGNKNRQQQTHPQIRTRDRRFAGPTKDDLIYIHESNFCDYNPRIGSFGTKDRLCNKTSHGPDSCKAMCCGRGYNTIRKYVQEKCNCKFVWCCSVQCSTCTRLIEIQVCK</sequence>
<evidence type="ECO:0000256" key="3">
    <source>
        <dbReference type="ARBA" id="ARBA00022473"/>
    </source>
</evidence>
<comment type="caution">
    <text evidence="12">The sequence shown here is derived from an EMBL/GenBank/DDBJ whole genome shotgun (WGS) entry which is preliminary data.</text>
</comment>
<keyword evidence="11" id="KW-0812">Transmembrane</keyword>
<dbReference type="PRINTS" id="PR01349">
    <property type="entry name" value="WNTPROTEIN"/>
</dbReference>
<keyword evidence="7" id="KW-1015">Disulfide bond</keyword>
<dbReference type="FunFam" id="3.30.2460.20:FF:000001">
    <property type="entry name" value="Wnt homolog"/>
    <property type="match status" value="1"/>
</dbReference>
<protein>
    <recommendedName>
        <fullName evidence="10">Protein Wnt</fullName>
    </recommendedName>
</protein>
<gene>
    <name evidence="12" type="ORF">GPM918_LOCUS17492</name>
    <name evidence="13" type="ORF">OVA965_LOCUS25685</name>
    <name evidence="14" type="ORF">SRO942_LOCUS17490</name>
    <name evidence="15" type="ORF">TMI583_LOCUS26416</name>
</gene>
<dbReference type="Proteomes" id="UP000682733">
    <property type="component" value="Unassembled WGS sequence"/>
</dbReference>
<evidence type="ECO:0000313" key="15">
    <source>
        <dbReference type="EMBL" id="CAF4045570.1"/>
    </source>
</evidence>
<evidence type="ECO:0000313" key="12">
    <source>
        <dbReference type="EMBL" id="CAF1075366.1"/>
    </source>
</evidence>
<dbReference type="GO" id="GO:0060070">
    <property type="term" value="P:canonical Wnt signaling pathway"/>
    <property type="evidence" value="ECO:0007669"/>
    <property type="project" value="TreeGrafter"/>
</dbReference>
<dbReference type="Proteomes" id="UP000681722">
    <property type="component" value="Unassembled WGS sequence"/>
</dbReference>
<evidence type="ECO:0000256" key="8">
    <source>
        <dbReference type="ARBA" id="ARBA00023180"/>
    </source>
</evidence>
<keyword evidence="11" id="KW-0472">Membrane</keyword>
<dbReference type="EMBL" id="CAJOBC010004824">
    <property type="protein sequence ID" value="CAF3841980.1"/>
    <property type="molecule type" value="Genomic_DNA"/>
</dbReference>
<dbReference type="EMBL" id="CAJNOK010016074">
    <property type="protein sequence ID" value="CAF1237916.1"/>
    <property type="molecule type" value="Genomic_DNA"/>
</dbReference>
<dbReference type="GO" id="GO:0005615">
    <property type="term" value="C:extracellular space"/>
    <property type="evidence" value="ECO:0007669"/>
    <property type="project" value="TreeGrafter"/>
</dbReference>
<accession>A0A814MEA1</accession>
<dbReference type="PROSITE" id="PS00246">
    <property type="entry name" value="WNT1"/>
    <property type="match status" value="1"/>
</dbReference>
<keyword evidence="6 10" id="KW-0879">Wnt signaling pathway</keyword>
<evidence type="ECO:0000256" key="10">
    <source>
        <dbReference type="RuleBase" id="RU003500"/>
    </source>
</evidence>
<dbReference type="OrthoDB" id="5945655at2759"/>
<keyword evidence="8" id="KW-0325">Glycoprotein</keyword>
<dbReference type="Proteomes" id="UP000677228">
    <property type="component" value="Unassembled WGS sequence"/>
</dbReference>
<keyword evidence="3 10" id="KW-0217">Developmental protein</keyword>
<dbReference type="AlphaFoldDB" id="A0A814MEA1"/>
<comment type="function">
    <text evidence="10">Ligand for members of the frizzled family of seven transmembrane receptors.</text>
</comment>
<keyword evidence="16" id="KW-1185">Reference proteome</keyword>
<dbReference type="Proteomes" id="UP000663829">
    <property type="component" value="Unassembled WGS sequence"/>
</dbReference>
<dbReference type="EMBL" id="CAJNOQ010004824">
    <property type="protein sequence ID" value="CAF1075366.1"/>
    <property type="molecule type" value="Genomic_DNA"/>
</dbReference>
<dbReference type="Pfam" id="PF00110">
    <property type="entry name" value="wnt"/>
    <property type="match status" value="1"/>
</dbReference>
<dbReference type="CDD" id="cd19337">
    <property type="entry name" value="Wnt_Wnt5"/>
    <property type="match status" value="1"/>
</dbReference>
<evidence type="ECO:0000313" key="16">
    <source>
        <dbReference type="Proteomes" id="UP000663829"/>
    </source>
</evidence>
<feature type="transmembrane region" description="Helical" evidence="11">
    <location>
        <begin position="7"/>
        <end position="25"/>
    </location>
</feature>
<comment type="subcellular location">
    <subcellularLocation>
        <location evidence="1 10">Secreted</location>
        <location evidence="1 10">Extracellular space</location>
        <location evidence="1 10">Extracellular matrix</location>
    </subcellularLocation>
</comment>
<dbReference type="GO" id="GO:0005125">
    <property type="term" value="F:cytokine activity"/>
    <property type="evidence" value="ECO:0007669"/>
    <property type="project" value="TreeGrafter"/>
</dbReference>
<evidence type="ECO:0000256" key="6">
    <source>
        <dbReference type="ARBA" id="ARBA00022687"/>
    </source>
</evidence>
<evidence type="ECO:0000313" key="14">
    <source>
        <dbReference type="EMBL" id="CAF3841980.1"/>
    </source>
</evidence>
<dbReference type="InterPro" id="IPR018161">
    <property type="entry name" value="Wnt_CS"/>
</dbReference>